<reference evidence="3" key="1">
    <citation type="submission" date="2015-02" db="EMBL/GenBank/DDBJ databases">
        <authorList>
            <person name="Chooi Y.-H."/>
        </authorList>
    </citation>
    <scope>NUCLEOTIDE SEQUENCE [LARGE SCALE GENOMIC DNA]</scope>
    <source>
        <strain evidence="3">strain Y</strain>
    </source>
</reference>
<feature type="transmembrane region" description="Helical" evidence="1">
    <location>
        <begin position="114"/>
        <end position="136"/>
    </location>
</feature>
<dbReference type="RefSeq" id="WP_052743910.1">
    <property type="nucleotide sequence ID" value="NZ_LN829118.1"/>
</dbReference>
<evidence type="ECO:0000256" key="1">
    <source>
        <dbReference type="SAM" id="Phobius"/>
    </source>
</evidence>
<keyword evidence="1" id="KW-0472">Membrane</keyword>
<gene>
    <name evidence="2" type="ORF">YBN1229_v1_2665</name>
</gene>
<name>A0A0D6JHN4_9HYPH</name>
<keyword evidence="1" id="KW-1133">Transmembrane helix</keyword>
<accession>A0A0D6JHN4</accession>
<keyword evidence="1" id="KW-0812">Transmembrane</keyword>
<feature type="transmembrane region" description="Helical" evidence="1">
    <location>
        <begin position="12"/>
        <end position="31"/>
    </location>
</feature>
<keyword evidence="3" id="KW-1185">Reference proteome</keyword>
<dbReference type="EMBL" id="LN829119">
    <property type="protein sequence ID" value="CPR20564.1"/>
    <property type="molecule type" value="Genomic_DNA"/>
</dbReference>
<protein>
    <recommendedName>
        <fullName evidence="4">Transmembrane protein</fullName>
    </recommendedName>
</protein>
<dbReference type="Proteomes" id="UP000033187">
    <property type="component" value="Chromosome 1"/>
</dbReference>
<evidence type="ECO:0008006" key="4">
    <source>
        <dbReference type="Google" id="ProtNLM"/>
    </source>
</evidence>
<evidence type="ECO:0000313" key="2">
    <source>
        <dbReference type="EMBL" id="CPR20564.1"/>
    </source>
</evidence>
<dbReference type="OrthoDB" id="4546196at2"/>
<proteinExistence type="predicted"/>
<dbReference type="KEGG" id="fil:BN1229_v1_3258"/>
<dbReference type="AlphaFoldDB" id="A0A0D6JHN4"/>
<evidence type="ECO:0000313" key="3">
    <source>
        <dbReference type="Proteomes" id="UP000033187"/>
    </source>
</evidence>
<sequence length="146" mass="16770">MIPTLSGRWQTRILLYVVLGLPITALYASYLGLDEIGRYGDPFVFLTALLLVGLGLDYAYIQIQRFRWDNDWPFAFQFFFSIVEFLIVLGLMNIGLLDPFLVDRIPADIATTQFLLIFIPSFFAVLGGIQIFLIRWRFKGGELGRH</sequence>
<feature type="transmembrane region" description="Helical" evidence="1">
    <location>
        <begin position="73"/>
        <end position="94"/>
    </location>
</feature>
<organism evidence="2 3">
    <name type="scientific">Candidatus Filomicrobium marinum</name>
    <dbReference type="NCBI Taxonomy" id="1608628"/>
    <lineage>
        <taxon>Bacteria</taxon>
        <taxon>Pseudomonadati</taxon>
        <taxon>Pseudomonadota</taxon>
        <taxon>Alphaproteobacteria</taxon>
        <taxon>Hyphomicrobiales</taxon>
        <taxon>Hyphomicrobiaceae</taxon>
        <taxon>Filomicrobium</taxon>
    </lineage>
</organism>
<dbReference type="KEGG" id="fiy:BN1229_v1_2665"/>
<feature type="transmembrane region" description="Helical" evidence="1">
    <location>
        <begin position="43"/>
        <end position="61"/>
    </location>
</feature>